<evidence type="ECO:0000313" key="3">
    <source>
        <dbReference type="Proteomes" id="UP000000933"/>
    </source>
</evidence>
<feature type="region of interest" description="Disordered" evidence="1">
    <location>
        <begin position="1"/>
        <end position="23"/>
    </location>
</feature>
<dbReference type="HOGENOM" id="CLU_1179548_0_0_10"/>
<dbReference type="EMBL" id="FP565810">
    <property type="protein sequence ID" value="CBH22712.1"/>
    <property type="molecule type" value="Genomic_DNA"/>
</dbReference>
<reference evidence="3" key="2">
    <citation type="submission" date="2010-04" db="EMBL/GenBank/DDBJ databases">
        <title>Genome sequence of Salinibacter ruber M8.</title>
        <authorList>
            <consortium name="Genoscope"/>
        </authorList>
    </citation>
    <scope>NUCLEOTIDE SEQUENCE [LARGE SCALE GENOMIC DNA]</scope>
    <source>
        <strain evidence="3">M8</strain>
        <plasmid evidence="3">pSR11</plasmid>
    </source>
</reference>
<dbReference type="Proteomes" id="UP000000933">
    <property type="component" value="Plasmid pSR11"/>
</dbReference>
<protein>
    <submittedName>
        <fullName evidence="2">Uncharacterized protein</fullName>
    </submittedName>
</protein>
<name>D5H472_SALRM</name>
<gene>
    <name evidence="2" type="ORF">SRM_p11007</name>
</gene>
<evidence type="ECO:0000256" key="1">
    <source>
        <dbReference type="SAM" id="MobiDB-lite"/>
    </source>
</evidence>
<feature type="compositionally biased region" description="Polar residues" evidence="1">
    <location>
        <begin position="1"/>
        <end position="20"/>
    </location>
</feature>
<sequence length="235" mass="26380">MSPSSQTRKTMNNVTCQTSPLPERTDEVGLYKYQTLPSEKVDPRVRGAVRSVKKELMKELRTYPDLEFIMPTTRKKSSGSVEVCRRPEAIRGAYSRDRHRLLVRADQAPPVAAATAAHEFKHAEQDAGTADDGVFFDPEDRLQRETEAAAFVREYMPDWVDRVCSPGGCKILEGVARQHAPEHLKGSPHRWIEDQVAQAEQYQQMLVEKGLIDAPTEEEMESAVAGDLEQMLAGL</sequence>
<keyword evidence="2" id="KW-0614">Plasmid</keyword>
<dbReference type="KEGG" id="srm:SRM_p11007"/>
<evidence type="ECO:0000313" key="2">
    <source>
        <dbReference type="EMBL" id="CBH22712.1"/>
    </source>
</evidence>
<accession>D5H472</accession>
<dbReference type="AlphaFoldDB" id="D5H472"/>
<proteinExistence type="predicted"/>
<organism evidence="2 3">
    <name type="scientific">Salinibacter ruber (strain M8)</name>
    <dbReference type="NCBI Taxonomy" id="761659"/>
    <lineage>
        <taxon>Bacteria</taxon>
        <taxon>Pseudomonadati</taxon>
        <taxon>Rhodothermota</taxon>
        <taxon>Rhodothermia</taxon>
        <taxon>Rhodothermales</taxon>
        <taxon>Salinibacteraceae</taxon>
        <taxon>Salinibacter</taxon>
    </lineage>
</organism>
<reference evidence="2 3" key="1">
    <citation type="journal article" date="2010" name="ISME J.">
        <title>Fine-scale evolution: genomic, phenotypic and ecological differentiation in two coexisting Salinibacter ruber strains.</title>
        <authorList>
            <person name="Pena A."/>
            <person name="Teeling H."/>
            <person name="Huerta-Cepas J."/>
            <person name="Santos F."/>
            <person name="Yarza P."/>
            <person name="Brito-Echeverria J."/>
            <person name="Lucio M."/>
            <person name="Schmitt-Kopplin P."/>
            <person name="Meseguer I."/>
            <person name="Schenowitz C."/>
            <person name="Dossat C."/>
            <person name="Barbe V."/>
            <person name="Dopazo J."/>
            <person name="Rossello-Mora R."/>
            <person name="Schuler M."/>
            <person name="Glockner F.O."/>
            <person name="Amann R."/>
            <person name="Gabaldon T."/>
            <person name="Anton J."/>
        </authorList>
    </citation>
    <scope>NUCLEOTIDE SEQUENCE [LARGE SCALE GENOMIC DNA]</scope>
    <source>
        <strain evidence="2 3">M8</strain>
        <plasmid evidence="3">pSR11</plasmid>
    </source>
</reference>
<geneLocation type="plasmid" evidence="2 3">
    <name>pSR11</name>
</geneLocation>